<feature type="compositionally biased region" description="Basic and acidic residues" evidence="1">
    <location>
        <begin position="34"/>
        <end position="65"/>
    </location>
</feature>
<evidence type="ECO:0000313" key="4">
    <source>
        <dbReference type="Proteomes" id="UP000078546"/>
    </source>
</evidence>
<organism evidence="3 5">
    <name type="scientific">Plasmodium ovale curtisi</name>
    <dbReference type="NCBI Taxonomy" id="864141"/>
    <lineage>
        <taxon>Eukaryota</taxon>
        <taxon>Sar</taxon>
        <taxon>Alveolata</taxon>
        <taxon>Apicomplexa</taxon>
        <taxon>Aconoidasida</taxon>
        <taxon>Haemosporida</taxon>
        <taxon>Plasmodiidae</taxon>
        <taxon>Plasmodium</taxon>
        <taxon>Plasmodium (Plasmodium)</taxon>
    </lineage>
</organism>
<dbReference type="AlphaFoldDB" id="A0A1A8WKT7"/>
<dbReference type="EMBL" id="FLQV01000229">
    <property type="protein sequence ID" value="SBS85331.1"/>
    <property type="molecule type" value="Genomic_DNA"/>
</dbReference>
<evidence type="ECO:0000313" key="5">
    <source>
        <dbReference type="Proteomes" id="UP000078560"/>
    </source>
</evidence>
<dbReference type="Proteomes" id="UP000078560">
    <property type="component" value="Unassembled WGS sequence"/>
</dbReference>
<reference evidence="3" key="1">
    <citation type="submission" date="2016-05" db="EMBL/GenBank/DDBJ databases">
        <authorList>
            <person name="Lavstsen T."/>
            <person name="Jespersen J.S."/>
        </authorList>
    </citation>
    <scope>NUCLEOTIDE SEQUENCE [LARGE SCALE GENOMIC DNA]</scope>
</reference>
<proteinExistence type="predicted"/>
<evidence type="ECO:0000313" key="3">
    <source>
        <dbReference type="EMBL" id="SBS93536.1"/>
    </source>
</evidence>
<evidence type="ECO:0000256" key="1">
    <source>
        <dbReference type="SAM" id="MobiDB-lite"/>
    </source>
</evidence>
<sequence length="104" mass="11789">MFSKKNYTVEQDLGIKPLTVKKNAVLHAINIIRSEGKSEGKNEGEHDGEHEGEHDGEHESDHESESNNESDNENLSNGRVNNAVNQERSSKYKRVLYIRSLVNK</sequence>
<dbReference type="EMBL" id="FLQU01001554">
    <property type="protein sequence ID" value="SBS93536.1"/>
    <property type="molecule type" value="Genomic_DNA"/>
</dbReference>
<evidence type="ECO:0000313" key="2">
    <source>
        <dbReference type="EMBL" id="SBS85331.1"/>
    </source>
</evidence>
<reference evidence="4 5" key="2">
    <citation type="submission" date="2016-05" db="EMBL/GenBank/DDBJ databases">
        <authorList>
            <person name="Naeem Raeece"/>
        </authorList>
    </citation>
    <scope>NUCLEOTIDE SEQUENCE [LARGE SCALE GENOMIC DNA]</scope>
</reference>
<protein>
    <submittedName>
        <fullName evidence="3">Uncharacterized protein</fullName>
    </submittedName>
</protein>
<feature type="compositionally biased region" description="Polar residues" evidence="1">
    <location>
        <begin position="75"/>
        <end position="87"/>
    </location>
</feature>
<name>A0A1A8WKT7_PLAOA</name>
<dbReference type="Proteomes" id="UP000078546">
    <property type="component" value="Unassembled WGS sequence"/>
</dbReference>
<feature type="region of interest" description="Disordered" evidence="1">
    <location>
        <begin position="32"/>
        <end position="89"/>
    </location>
</feature>
<accession>A0A1A8WKT7</accession>
<gene>
    <name evidence="2" type="ORF">POVCU1_012340</name>
    <name evidence="3" type="ORF">POVCU2_0081990</name>
</gene>